<name>A0ABQ3IS70_9GAMM</name>
<sequence>MLMRVLYLLLLIQINIFINIAYAKLNYVSLNTIESELREPLFLKLNIVGSGNNLPLRFTLVSQKNETEMAAHRLNAFMVRLASIRPAIGESFIQVYEFDGQAWQKVQQVDISNKLESFDPSLANRPAQKNITSPVAPQVTSKEPDTECQLTRESKETLWSIASRYKDNWRVDVFSAMLAIFQTNKNKFSHQHIGYLIDNASLACPSRKTIAMMGEKEAMKAEFFRLNKLPI</sequence>
<dbReference type="EMBL" id="BNAH01000007">
    <property type="protein sequence ID" value="GHE90211.1"/>
    <property type="molecule type" value="Genomic_DNA"/>
</dbReference>
<protein>
    <submittedName>
        <fullName evidence="1">Uncharacterized protein</fullName>
    </submittedName>
</protein>
<reference evidence="2" key="1">
    <citation type="journal article" date="2019" name="Int. J. Syst. Evol. Microbiol.">
        <title>The Global Catalogue of Microorganisms (GCM) 10K type strain sequencing project: providing services to taxonomists for standard genome sequencing and annotation.</title>
        <authorList>
            <consortium name="The Broad Institute Genomics Platform"/>
            <consortium name="The Broad Institute Genome Sequencing Center for Infectious Disease"/>
            <person name="Wu L."/>
            <person name="Ma J."/>
        </authorList>
    </citation>
    <scope>NUCLEOTIDE SEQUENCE [LARGE SCALE GENOMIC DNA]</scope>
    <source>
        <strain evidence="2">CGMCC 1.15922</strain>
    </source>
</reference>
<dbReference type="Proteomes" id="UP000626370">
    <property type="component" value="Unassembled WGS sequence"/>
</dbReference>
<accession>A0ABQ3IS70</accession>
<comment type="caution">
    <text evidence="1">The sequence shown here is derived from an EMBL/GenBank/DDBJ whole genome shotgun (WGS) entry which is preliminary data.</text>
</comment>
<evidence type="ECO:0000313" key="2">
    <source>
        <dbReference type="Proteomes" id="UP000626370"/>
    </source>
</evidence>
<proteinExistence type="predicted"/>
<organism evidence="1 2">
    <name type="scientific">Thalassotalea profundi</name>
    <dbReference type="NCBI Taxonomy" id="2036687"/>
    <lineage>
        <taxon>Bacteria</taxon>
        <taxon>Pseudomonadati</taxon>
        <taxon>Pseudomonadota</taxon>
        <taxon>Gammaproteobacteria</taxon>
        <taxon>Alteromonadales</taxon>
        <taxon>Colwelliaceae</taxon>
        <taxon>Thalassotalea</taxon>
    </lineage>
</organism>
<keyword evidence="2" id="KW-1185">Reference proteome</keyword>
<gene>
    <name evidence="1" type="ORF">GCM10011501_19500</name>
</gene>
<evidence type="ECO:0000313" key="1">
    <source>
        <dbReference type="EMBL" id="GHE90211.1"/>
    </source>
</evidence>